<dbReference type="Pfam" id="PF17863">
    <property type="entry name" value="AAA_lid_2"/>
    <property type="match status" value="1"/>
</dbReference>
<feature type="region of interest" description="Disordered" evidence="1">
    <location>
        <begin position="287"/>
        <end position="379"/>
    </location>
</feature>
<dbReference type="Gene3D" id="3.40.50.300">
    <property type="entry name" value="P-loop containing nucleotide triphosphate hydrolases"/>
    <property type="match status" value="1"/>
</dbReference>
<dbReference type="EMBL" id="STFG01000001">
    <property type="protein sequence ID" value="THU05355.1"/>
    <property type="molecule type" value="Genomic_DNA"/>
</dbReference>
<dbReference type="InterPro" id="IPR011704">
    <property type="entry name" value="ATPase_dyneun-rel_AAA"/>
</dbReference>
<sequence length="379" mass="39765">MEQALFPFSAIKGQPDMQLALVLAAIDPAIGGVLIEGPSGTAKSTAARALSELLAPHSPFVTLPLGASLEHVAGSLDLNSAIQGHAVEFAPGLLAKAHGGVLYVDEINLLPDAIVDVLLDAAASGVHTVERDGISHSHPARFVLIGTMNPEEGQLRPQLLDRLGLNVQLGNVTEPHLRQHIVKTRLAFDANPHAFRLQYANANAALAERLHAARTGLDQWSTQPDGGWNDAVHTAVSQGCIDAAVNGLRADMVWLRAARAAALWQGDSETTTTHVAQVKTLVLAHRSHGHANTQPAQSSTAQAATTPPAPPQRQPSHTTSTAHAGQTASEQQAPNPDALGATAPPDWGAMAPEPVRLQRIPSHAPLLTSAAPREPLKNV</sequence>
<dbReference type="OrthoDB" id="9775079at2"/>
<proteinExistence type="predicted"/>
<dbReference type="Pfam" id="PF07728">
    <property type="entry name" value="AAA_5"/>
    <property type="match status" value="1"/>
</dbReference>
<dbReference type="InterPro" id="IPR041628">
    <property type="entry name" value="ChlI/MoxR_AAA_lid"/>
</dbReference>
<dbReference type="SMART" id="SM00382">
    <property type="entry name" value="AAA"/>
    <property type="match status" value="1"/>
</dbReference>
<keyword evidence="4" id="KW-1185">Reference proteome</keyword>
<evidence type="ECO:0000259" key="2">
    <source>
        <dbReference type="SMART" id="SM00382"/>
    </source>
</evidence>
<evidence type="ECO:0000313" key="4">
    <source>
        <dbReference type="Proteomes" id="UP000308917"/>
    </source>
</evidence>
<dbReference type="Proteomes" id="UP000308917">
    <property type="component" value="Unassembled WGS sequence"/>
</dbReference>
<evidence type="ECO:0000313" key="3">
    <source>
        <dbReference type="EMBL" id="THU05355.1"/>
    </source>
</evidence>
<feature type="compositionally biased region" description="Low complexity" evidence="1">
    <location>
        <begin position="293"/>
        <end position="306"/>
    </location>
</feature>
<comment type="caution">
    <text evidence="3">The sequence shown here is derived from an EMBL/GenBank/DDBJ whole genome shotgun (WGS) entry which is preliminary data.</text>
</comment>
<dbReference type="PANTHER" id="PTHR32039">
    <property type="entry name" value="MAGNESIUM-CHELATASE SUBUNIT CHLI"/>
    <property type="match status" value="1"/>
</dbReference>
<dbReference type="GO" id="GO:0005524">
    <property type="term" value="F:ATP binding"/>
    <property type="evidence" value="ECO:0007669"/>
    <property type="project" value="InterPro"/>
</dbReference>
<dbReference type="SUPFAM" id="SSF52540">
    <property type="entry name" value="P-loop containing nucleoside triphosphate hydrolases"/>
    <property type="match status" value="1"/>
</dbReference>
<accession>A0A4S8FEQ1</accession>
<gene>
    <name evidence="3" type="ORF">E9531_02125</name>
</gene>
<dbReference type="InterPro" id="IPR027417">
    <property type="entry name" value="P-loop_NTPase"/>
</dbReference>
<name>A0A4S8FEQ1_9BURK</name>
<dbReference type="CDD" id="cd00009">
    <property type="entry name" value="AAA"/>
    <property type="match status" value="1"/>
</dbReference>
<dbReference type="PANTHER" id="PTHR32039:SF9">
    <property type="entry name" value="MAGNESIUM-CHELATASE SUBUNIT CHLI-2, CHLOROPLASTIC"/>
    <property type="match status" value="1"/>
</dbReference>
<dbReference type="InterPro" id="IPR045006">
    <property type="entry name" value="CHLI-like"/>
</dbReference>
<dbReference type="InterPro" id="IPR003593">
    <property type="entry name" value="AAA+_ATPase"/>
</dbReference>
<dbReference type="RefSeq" id="WP_136572065.1">
    <property type="nucleotide sequence ID" value="NZ_STFG01000001.1"/>
</dbReference>
<reference evidence="3 4" key="1">
    <citation type="journal article" date="2015" name="Antonie Van Leeuwenhoek">
        <title>Lampropedia puyangensis sp. nov., isolated from symptomatic bark of Populus ? euramericana canker and emended description of Lampropedia hyalina (Ehrenberg 1832) Lee et al. 2004.</title>
        <authorList>
            <person name="Li Y."/>
            <person name="Wang T."/>
            <person name="Piao C.G."/>
            <person name="Wang L.F."/>
            <person name="Tian G.Z."/>
            <person name="Zhu T.H."/>
            <person name="Guo M.W."/>
        </authorList>
    </citation>
    <scope>NUCLEOTIDE SEQUENCE [LARGE SCALE GENOMIC DNA]</scope>
    <source>
        <strain evidence="3 4">2-bin</strain>
    </source>
</reference>
<feature type="compositionally biased region" description="Polar residues" evidence="1">
    <location>
        <begin position="319"/>
        <end position="334"/>
    </location>
</feature>
<dbReference type="GO" id="GO:0016887">
    <property type="term" value="F:ATP hydrolysis activity"/>
    <property type="evidence" value="ECO:0007669"/>
    <property type="project" value="InterPro"/>
</dbReference>
<protein>
    <submittedName>
        <fullName evidence="3">Magnesium chelatase</fullName>
    </submittedName>
</protein>
<dbReference type="Gene3D" id="1.10.8.80">
    <property type="entry name" value="Magnesium chelatase subunit I, C-Terminal domain"/>
    <property type="match status" value="1"/>
</dbReference>
<evidence type="ECO:0000256" key="1">
    <source>
        <dbReference type="SAM" id="MobiDB-lite"/>
    </source>
</evidence>
<feature type="domain" description="AAA+ ATPase" evidence="2">
    <location>
        <begin position="29"/>
        <end position="173"/>
    </location>
</feature>
<organism evidence="3 4">
    <name type="scientific">Lampropedia puyangensis</name>
    <dbReference type="NCBI Taxonomy" id="1330072"/>
    <lineage>
        <taxon>Bacteria</taxon>
        <taxon>Pseudomonadati</taxon>
        <taxon>Pseudomonadota</taxon>
        <taxon>Betaproteobacteria</taxon>
        <taxon>Burkholderiales</taxon>
        <taxon>Comamonadaceae</taxon>
        <taxon>Lampropedia</taxon>
    </lineage>
</organism>
<dbReference type="AlphaFoldDB" id="A0A4S8FEQ1"/>